<keyword evidence="2" id="KW-1185">Reference proteome</keyword>
<dbReference type="PaxDb" id="3827-XP_004501028.1"/>
<dbReference type="PANTHER" id="PTHR36005">
    <property type="entry name" value="DNA LIGASE-LIKE PROTEIN"/>
    <property type="match status" value="1"/>
</dbReference>
<organism evidence="2 3">
    <name type="scientific">Cicer arietinum</name>
    <name type="common">Chickpea</name>
    <name type="synonym">Garbanzo</name>
    <dbReference type="NCBI Taxonomy" id="3827"/>
    <lineage>
        <taxon>Eukaryota</taxon>
        <taxon>Viridiplantae</taxon>
        <taxon>Streptophyta</taxon>
        <taxon>Embryophyta</taxon>
        <taxon>Tracheophyta</taxon>
        <taxon>Spermatophyta</taxon>
        <taxon>Magnoliopsida</taxon>
        <taxon>eudicotyledons</taxon>
        <taxon>Gunneridae</taxon>
        <taxon>Pentapetalae</taxon>
        <taxon>rosids</taxon>
        <taxon>fabids</taxon>
        <taxon>Fabales</taxon>
        <taxon>Fabaceae</taxon>
        <taxon>Papilionoideae</taxon>
        <taxon>50 kb inversion clade</taxon>
        <taxon>NPAAA clade</taxon>
        <taxon>Hologalegina</taxon>
        <taxon>IRL clade</taxon>
        <taxon>Cicereae</taxon>
        <taxon>Cicer</taxon>
    </lineage>
</organism>
<feature type="compositionally biased region" description="Basic and acidic residues" evidence="1">
    <location>
        <begin position="140"/>
        <end position="168"/>
    </location>
</feature>
<feature type="region of interest" description="Disordered" evidence="1">
    <location>
        <begin position="468"/>
        <end position="497"/>
    </location>
</feature>
<feature type="region of interest" description="Disordered" evidence="1">
    <location>
        <begin position="636"/>
        <end position="657"/>
    </location>
</feature>
<accession>A0A1S2Y8G5</accession>
<feature type="region of interest" description="Disordered" evidence="1">
    <location>
        <begin position="1"/>
        <end position="57"/>
    </location>
</feature>
<feature type="compositionally biased region" description="Acidic residues" evidence="1">
    <location>
        <begin position="392"/>
        <end position="403"/>
    </location>
</feature>
<reference evidence="3" key="2">
    <citation type="submission" date="2025-08" db="UniProtKB">
        <authorList>
            <consortium name="RefSeq"/>
        </authorList>
    </citation>
    <scope>IDENTIFICATION</scope>
    <source>
        <tissue evidence="3">Etiolated seedlings</tissue>
    </source>
</reference>
<dbReference type="eggNOG" id="ENOG502QW84">
    <property type="taxonomic scope" value="Eukaryota"/>
</dbReference>
<dbReference type="OrthoDB" id="1919305at2759"/>
<name>A0A1S2Y8G5_CICAR</name>
<protein>
    <submittedName>
        <fullName evidence="3">Myb-like protein V</fullName>
    </submittedName>
</protein>
<proteinExistence type="predicted"/>
<sequence length="731" mass="82381">MDSDDDFDQLPSPIHERKLKRLKKATRVSENPPPSSSPINLSEFANNSELEESNKGSILDLESFGDKIVTDTVEEDDSTAKRVLEFDSVSDELDEKFTEKTPEEFIDLNTEELETKQNPVDDVTEKKENAKNKKKKKNKRIDDGDGSEKKLKESISNKRKAEKERLENLKQLRAESQRLLRETRDASFKPVPLVQKPISSILDKIRRRKLEFLKKSNVTFDDNDCFGMDIDSEPPCSSEDIINKIEKPELEETLVASPAVIMENNLSGPDIGGSNNAVDHLISESIPSPVVVGSESVHVFRAPVDDTQDLFSDSELSDTKEEAVKEKLNNPLEEVFAPSVLSMNLKFDSAPLDDDISSSDDDNDKENILPKLHGSADLTLPPSGDPVKAFVDEEAEEEDDSDNDLQRFKDNEEGEDDDDIEELNDMIATGYEEDPIDREKRDQLHQQWLEQQDTTGMDNILQKLNCGSRLKESTSIEVEEEDGESKGTENESDDEVEDFIAQSDAAKINLKKVKQMIPQMFTDKEEAYVSSDEETEEQLAKQSLSYRVEKKAHFFSPAEDESSRGVFNLIKKLNTVPDPKRKGKTPSIFDMPHIGQNINISSKSSFVGRASNHFMPSKKHGSSKVRSSFIFEREDSNSKTTVSMSEDSSDTIQRESQTPKVVSAKFQRNTQKKYAASTPESQVSNVSLLEVLRRSSVHTDRFVQNTGVQQNQSVFEAFKLTKKSIKTEGRV</sequence>
<feature type="compositionally biased region" description="Basic residues" evidence="1">
    <location>
        <begin position="17"/>
        <end position="26"/>
    </location>
</feature>
<dbReference type="RefSeq" id="XP_004501028.1">
    <property type="nucleotide sequence ID" value="XM_004500971.3"/>
</dbReference>
<dbReference type="STRING" id="3827.A0A1S2Y8G5"/>
<dbReference type="KEGG" id="cam:101507511"/>
<feature type="region of interest" description="Disordered" evidence="1">
    <location>
        <begin position="91"/>
        <end position="168"/>
    </location>
</feature>
<evidence type="ECO:0000313" key="3">
    <source>
        <dbReference type="RefSeq" id="XP_004501028.1"/>
    </source>
</evidence>
<dbReference type="AlphaFoldDB" id="A0A1S2Y8G5"/>
<dbReference type="GeneID" id="101507511"/>
<feature type="compositionally biased region" description="Acidic residues" evidence="1">
    <location>
        <begin position="412"/>
        <end position="424"/>
    </location>
</feature>
<dbReference type="PANTHER" id="PTHR36005:SF1">
    <property type="entry name" value="DNA LIGASE-LIKE PROTEIN"/>
    <property type="match status" value="1"/>
</dbReference>
<feature type="region of interest" description="Disordered" evidence="1">
    <location>
        <begin position="354"/>
        <end position="442"/>
    </location>
</feature>
<feature type="compositionally biased region" description="Acidic residues" evidence="1">
    <location>
        <begin position="354"/>
        <end position="364"/>
    </location>
</feature>
<feature type="compositionally biased region" description="Polar residues" evidence="1">
    <location>
        <begin position="39"/>
        <end position="48"/>
    </location>
</feature>
<evidence type="ECO:0000313" key="2">
    <source>
        <dbReference type="Proteomes" id="UP000087171"/>
    </source>
</evidence>
<feature type="compositionally biased region" description="Polar residues" evidence="1">
    <location>
        <begin position="638"/>
        <end position="657"/>
    </location>
</feature>
<gene>
    <name evidence="3" type="primary">LOC101507511</name>
</gene>
<evidence type="ECO:0000256" key="1">
    <source>
        <dbReference type="SAM" id="MobiDB-lite"/>
    </source>
</evidence>
<dbReference type="Proteomes" id="UP000087171">
    <property type="component" value="Chromosome Ca5"/>
</dbReference>
<reference evidence="2" key="1">
    <citation type="journal article" date="2013" name="Nat. Biotechnol.">
        <title>Draft genome sequence of chickpea (Cicer arietinum) provides a resource for trait improvement.</title>
        <authorList>
            <person name="Varshney R.K."/>
            <person name="Song C."/>
            <person name="Saxena R.K."/>
            <person name="Azam S."/>
            <person name="Yu S."/>
            <person name="Sharpe A.G."/>
            <person name="Cannon S."/>
            <person name="Baek J."/>
            <person name="Rosen B.D."/>
            <person name="Tar'an B."/>
            <person name="Millan T."/>
            <person name="Zhang X."/>
            <person name="Ramsay L.D."/>
            <person name="Iwata A."/>
            <person name="Wang Y."/>
            <person name="Nelson W."/>
            <person name="Farmer A.D."/>
            <person name="Gaur P.M."/>
            <person name="Soderlund C."/>
            <person name="Penmetsa R.V."/>
            <person name="Xu C."/>
            <person name="Bharti A.K."/>
            <person name="He W."/>
            <person name="Winter P."/>
            <person name="Zhao S."/>
            <person name="Hane J.K."/>
            <person name="Carrasquilla-Garcia N."/>
            <person name="Condie J.A."/>
            <person name="Upadhyaya H.D."/>
            <person name="Luo M.C."/>
            <person name="Thudi M."/>
            <person name="Gowda C.L."/>
            <person name="Singh N.P."/>
            <person name="Lichtenzveig J."/>
            <person name="Gali K.K."/>
            <person name="Rubio J."/>
            <person name="Nadarajan N."/>
            <person name="Dolezel J."/>
            <person name="Bansal K.C."/>
            <person name="Xu X."/>
            <person name="Edwards D."/>
            <person name="Zhang G."/>
            <person name="Kahl G."/>
            <person name="Gil J."/>
            <person name="Singh K.B."/>
            <person name="Datta S.K."/>
            <person name="Jackson S.A."/>
            <person name="Wang J."/>
            <person name="Cook D.R."/>
        </authorList>
    </citation>
    <scope>NUCLEOTIDE SEQUENCE [LARGE SCALE GENOMIC DNA]</scope>
    <source>
        <strain evidence="2">cv. CDC Frontier</strain>
    </source>
</reference>